<evidence type="ECO:0000256" key="1">
    <source>
        <dbReference type="ARBA" id="ARBA00022741"/>
    </source>
</evidence>
<dbReference type="InterPro" id="IPR030381">
    <property type="entry name" value="G_DYNAMIN_dom"/>
</dbReference>
<keyword evidence="6" id="KW-1185">Reference proteome</keyword>
<accession>A0A2H3J0M3</accession>
<dbReference type="InterPro" id="IPR020850">
    <property type="entry name" value="GED_dom"/>
</dbReference>
<feature type="domain" description="Dynamin-type G" evidence="4">
    <location>
        <begin position="37"/>
        <end position="344"/>
    </location>
</feature>
<dbReference type="SMART" id="SM00053">
    <property type="entry name" value="DYNc"/>
    <property type="match status" value="1"/>
</dbReference>
<proteinExistence type="predicted"/>
<dbReference type="Pfam" id="PF01031">
    <property type="entry name" value="Dynamin_M"/>
    <property type="match status" value="2"/>
</dbReference>
<dbReference type="GO" id="GO:0006897">
    <property type="term" value="P:endocytosis"/>
    <property type="evidence" value="ECO:0007669"/>
    <property type="project" value="TreeGrafter"/>
</dbReference>
<evidence type="ECO:0000259" key="3">
    <source>
        <dbReference type="PROSITE" id="PS51388"/>
    </source>
</evidence>
<dbReference type="CDD" id="cd08771">
    <property type="entry name" value="DLP_1"/>
    <property type="match status" value="1"/>
</dbReference>
<evidence type="ECO:0000313" key="6">
    <source>
        <dbReference type="Proteomes" id="UP000218811"/>
    </source>
</evidence>
<dbReference type="PRINTS" id="PR00195">
    <property type="entry name" value="DYNAMIN"/>
</dbReference>
<evidence type="ECO:0008006" key="7">
    <source>
        <dbReference type="Google" id="ProtNLM"/>
    </source>
</evidence>
<dbReference type="Gene3D" id="3.40.50.300">
    <property type="entry name" value="P-loop containing nucleotide triphosphate hydrolases"/>
    <property type="match status" value="1"/>
</dbReference>
<dbReference type="Pfam" id="PF00350">
    <property type="entry name" value="Dynamin_N"/>
    <property type="match status" value="1"/>
</dbReference>
<reference evidence="5 6" key="1">
    <citation type="journal article" date="2012" name="Science">
        <title>The Paleozoic origin of enzymatic lignin decomposition reconstructed from 31 fungal genomes.</title>
        <authorList>
            <person name="Floudas D."/>
            <person name="Binder M."/>
            <person name="Riley R."/>
            <person name="Barry K."/>
            <person name="Blanchette R.A."/>
            <person name="Henrissat B."/>
            <person name="Martinez A.T."/>
            <person name="Otillar R."/>
            <person name="Spatafora J.W."/>
            <person name="Yadav J.S."/>
            <person name="Aerts A."/>
            <person name="Benoit I."/>
            <person name="Boyd A."/>
            <person name="Carlson A."/>
            <person name="Copeland A."/>
            <person name="Coutinho P.M."/>
            <person name="de Vries R.P."/>
            <person name="Ferreira P."/>
            <person name="Findley K."/>
            <person name="Foster B."/>
            <person name="Gaskell J."/>
            <person name="Glotzer D."/>
            <person name="Gorecki P."/>
            <person name="Heitman J."/>
            <person name="Hesse C."/>
            <person name="Hori C."/>
            <person name="Igarashi K."/>
            <person name="Jurgens J.A."/>
            <person name="Kallen N."/>
            <person name="Kersten P."/>
            <person name="Kohler A."/>
            <person name="Kuees U."/>
            <person name="Kumar T.K.A."/>
            <person name="Kuo A."/>
            <person name="LaButti K."/>
            <person name="Larrondo L.F."/>
            <person name="Lindquist E."/>
            <person name="Ling A."/>
            <person name="Lombard V."/>
            <person name="Lucas S."/>
            <person name="Lundell T."/>
            <person name="Martin R."/>
            <person name="McLaughlin D.J."/>
            <person name="Morgenstern I."/>
            <person name="Morin E."/>
            <person name="Murat C."/>
            <person name="Nagy L.G."/>
            <person name="Nolan M."/>
            <person name="Ohm R.A."/>
            <person name="Patyshakuliyeva A."/>
            <person name="Rokas A."/>
            <person name="Ruiz-Duenas F.J."/>
            <person name="Sabat G."/>
            <person name="Salamov A."/>
            <person name="Samejima M."/>
            <person name="Schmutz J."/>
            <person name="Slot J.C."/>
            <person name="St John F."/>
            <person name="Stenlid J."/>
            <person name="Sun H."/>
            <person name="Sun S."/>
            <person name="Syed K."/>
            <person name="Tsang A."/>
            <person name="Wiebenga A."/>
            <person name="Young D."/>
            <person name="Pisabarro A."/>
            <person name="Eastwood D.C."/>
            <person name="Martin F."/>
            <person name="Cullen D."/>
            <person name="Grigoriev I.V."/>
            <person name="Hibbett D.S."/>
        </authorList>
    </citation>
    <scope>NUCLEOTIDE SEQUENCE [LARGE SCALE GENOMIC DNA]</scope>
    <source>
        <strain evidence="5 6">MD-104</strain>
    </source>
</reference>
<dbReference type="Pfam" id="PF02212">
    <property type="entry name" value="GED"/>
    <property type="match status" value="1"/>
</dbReference>
<organism evidence="5 6">
    <name type="scientific">Wolfiporia cocos (strain MD-104)</name>
    <name type="common">Brown rot fungus</name>
    <dbReference type="NCBI Taxonomy" id="742152"/>
    <lineage>
        <taxon>Eukaryota</taxon>
        <taxon>Fungi</taxon>
        <taxon>Dikarya</taxon>
        <taxon>Basidiomycota</taxon>
        <taxon>Agaricomycotina</taxon>
        <taxon>Agaricomycetes</taxon>
        <taxon>Polyporales</taxon>
        <taxon>Phaeolaceae</taxon>
        <taxon>Wolfiporia</taxon>
    </lineage>
</organism>
<sequence>MDEGDNATGLPDSQYSSTRRDMLDIANSLYGTGVTMDIEIPMIAVIGSQSAGKSSLIESISGITLPRASGTCTRCPTECRLSSSSQNWQCLVSLRFTTDAIGQPVPVRTVKFGDPIYDKDDVSERIRRAQRAILNPSTDPRHFLNDDVIMDDLEMTFSSNCVLLEISGPDVTDLSFVDLPGLIASVGVGGNKGDIDLVKSLVTDYVSKESCIILLTVACETDFENQGAYHLAQQYDPNGKRTIGVLTKPDRIPRGDEQRWAKLLKNELSQLALVNGWYSVKQPDSVQIEAGITRARARQEEKEFFASTAPWSGLPLKFQQHLGTECLANRCSDILSALIAKSLPAIQEKIQQMLMMTEGQLNELPKEPSKDPIGEVFNLISKFSARLTKYLEGTPGADGLLQTIRPRREEFRRAISATAPDFRPHNRHREDDDNEQPTVVPLEFLANEGELVVPTTDDSAIYIDDVMQFAATAITRELPDNYPFVVTQAYIEQVVQRWEFPTRRLADEVEDILSKKVKDFVRREFTQYPHLEMQVMAVVTERIAGCAESTKERLEWLLEVESRPRTINEHHYRDYRDKILAHYKGSRPQYNNVSLLELLAGYDQASDEQRNQDLHETICKVLSGFDELGIHGVRPTDLPKVLPADPYEPAIAIMASVRAYFQVAYKRFADNIPVAIDHELVLGLNRNQGLETMLRRELGVSETDAHRICAEYLREDASVASRREDLRNKRDRLSKAKRELTRLRL</sequence>
<dbReference type="GO" id="GO:0048312">
    <property type="term" value="P:intracellular distribution of mitochondria"/>
    <property type="evidence" value="ECO:0007669"/>
    <property type="project" value="TreeGrafter"/>
</dbReference>
<dbReference type="GO" id="GO:0008017">
    <property type="term" value="F:microtubule binding"/>
    <property type="evidence" value="ECO:0007669"/>
    <property type="project" value="TreeGrafter"/>
</dbReference>
<dbReference type="PROSITE" id="PS51718">
    <property type="entry name" value="G_DYNAMIN_2"/>
    <property type="match status" value="1"/>
</dbReference>
<dbReference type="STRING" id="742152.A0A2H3J0M3"/>
<dbReference type="InterPro" id="IPR001401">
    <property type="entry name" value="Dynamin_GTPase"/>
</dbReference>
<dbReference type="GO" id="GO:0016020">
    <property type="term" value="C:membrane"/>
    <property type="evidence" value="ECO:0007669"/>
    <property type="project" value="TreeGrafter"/>
</dbReference>
<protein>
    <recommendedName>
        <fullName evidence="7">P-loop containing nucleoside triphosphate hydrolase protein</fullName>
    </recommendedName>
</protein>
<dbReference type="InterPro" id="IPR022812">
    <property type="entry name" value="Dynamin"/>
</dbReference>
<evidence type="ECO:0000313" key="5">
    <source>
        <dbReference type="EMBL" id="PCH35511.1"/>
    </source>
</evidence>
<keyword evidence="1" id="KW-0547">Nucleotide-binding</keyword>
<dbReference type="InterPro" id="IPR003130">
    <property type="entry name" value="GED"/>
</dbReference>
<dbReference type="SUPFAM" id="SSF52540">
    <property type="entry name" value="P-loop containing nucleoside triphosphate hydrolases"/>
    <property type="match status" value="1"/>
</dbReference>
<dbReference type="GO" id="GO:0003924">
    <property type="term" value="F:GTPase activity"/>
    <property type="evidence" value="ECO:0007669"/>
    <property type="project" value="InterPro"/>
</dbReference>
<dbReference type="GO" id="GO:0005739">
    <property type="term" value="C:mitochondrion"/>
    <property type="evidence" value="ECO:0007669"/>
    <property type="project" value="TreeGrafter"/>
</dbReference>
<dbReference type="GO" id="GO:0005525">
    <property type="term" value="F:GTP binding"/>
    <property type="evidence" value="ECO:0007669"/>
    <property type="project" value="InterPro"/>
</dbReference>
<dbReference type="OMA" id="WETMDAT"/>
<dbReference type="PANTHER" id="PTHR11566">
    <property type="entry name" value="DYNAMIN"/>
    <property type="match status" value="1"/>
</dbReference>
<name>A0A2H3J0M3_WOLCO</name>
<evidence type="ECO:0000259" key="4">
    <source>
        <dbReference type="PROSITE" id="PS51718"/>
    </source>
</evidence>
<feature type="domain" description="GED" evidence="3">
    <location>
        <begin position="650"/>
        <end position="745"/>
    </location>
</feature>
<dbReference type="EMBL" id="KB467854">
    <property type="protein sequence ID" value="PCH35511.1"/>
    <property type="molecule type" value="Genomic_DNA"/>
</dbReference>
<dbReference type="Gene3D" id="1.20.120.1240">
    <property type="entry name" value="Dynamin, middle domain"/>
    <property type="match status" value="1"/>
</dbReference>
<dbReference type="InterPro" id="IPR027417">
    <property type="entry name" value="P-loop_NTPase"/>
</dbReference>
<evidence type="ECO:0000256" key="2">
    <source>
        <dbReference type="ARBA" id="ARBA00023134"/>
    </source>
</evidence>
<dbReference type="InterPro" id="IPR045063">
    <property type="entry name" value="Dynamin_N"/>
</dbReference>
<dbReference type="Proteomes" id="UP000218811">
    <property type="component" value="Unassembled WGS sequence"/>
</dbReference>
<dbReference type="GO" id="GO:0016559">
    <property type="term" value="P:peroxisome fission"/>
    <property type="evidence" value="ECO:0007669"/>
    <property type="project" value="TreeGrafter"/>
</dbReference>
<keyword evidence="2" id="KW-0342">GTP-binding</keyword>
<dbReference type="OrthoDB" id="5061070at2759"/>
<dbReference type="InterPro" id="IPR000375">
    <property type="entry name" value="Dynamin_stalk"/>
</dbReference>
<dbReference type="GO" id="GO:0000266">
    <property type="term" value="P:mitochondrial fission"/>
    <property type="evidence" value="ECO:0007669"/>
    <property type="project" value="TreeGrafter"/>
</dbReference>
<dbReference type="GO" id="GO:0005874">
    <property type="term" value="C:microtubule"/>
    <property type="evidence" value="ECO:0007669"/>
    <property type="project" value="TreeGrafter"/>
</dbReference>
<gene>
    <name evidence="5" type="ORF">WOLCODRAFT_107442</name>
</gene>
<dbReference type="PANTHER" id="PTHR11566:SF21">
    <property type="entry name" value="DYNAMIN RELATED PROTEIN 1, ISOFORM A"/>
    <property type="match status" value="1"/>
</dbReference>
<dbReference type="PROSITE" id="PS51388">
    <property type="entry name" value="GED"/>
    <property type="match status" value="1"/>
</dbReference>
<dbReference type="AlphaFoldDB" id="A0A2H3J0M3"/>